<evidence type="ECO:0000256" key="7">
    <source>
        <dbReference type="ARBA" id="ARBA00022741"/>
    </source>
</evidence>
<evidence type="ECO:0000256" key="3">
    <source>
        <dbReference type="ARBA" id="ARBA00004868"/>
    </source>
</evidence>
<evidence type="ECO:0000256" key="1">
    <source>
        <dbReference type="ARBA" id="ARBA00001771"/>
    </source>
</evidence>
<dbReference type="Gramene" id="KOM56006">
    <property type="protein sequence ID" value="KOM56006"/>
    <property type="gene ID" value="LR48_Vigan10g189800"/>
</dbReference>
<dbReference type="SUPFAM" id="SSF53613">
    <property type="entry name" value="Ribokinase-like"/>
    <property type="match status" value="1"/>
</dbReference>
<sequence>MLHVVEELPDFTPHAVALYVNVGTLSPSWLPAMTTATQICNTVQTPWVLDPVAASASTFRFKACQELLRLKLTVVRGNAFEIIALSLAFAKPNAGSSKLTHLKDSMELVTKIVVKEKGQPRVMARTESLYRGGRPKRGWRIAGTIWDS</sequence>
<evidence type="ECO:0000313" key="14">
    <source>
        <dbReference type="Proteomes" id="UP000053144"/>
    </source>
</evidence>
<evidence type="ECO:0000256" key="9">
    <source>
        <dbReference type="ARBA" id="ARBA00022840"/>
    </source>
</evidence>
<evidence type="ECO:0000313" key="13">
    <source>
        <dbReference type="EMBL" id="KOM56006.1"/>
    </source>
</evidence>
<evidence type="ECO:0000313" key="15">
    <source>
        <dbReference type="Proteomes" id="UP000743370"/>
    </source>
</evidence>
<dbReference type="GO" id="GO:0009228">
    <property type="term" value="P:thiamine biosynthetic process"/>
    <property type="evidence" value="ECO:0007669"/>
    <property type="project" value="UniProtKB-KW"/>
</dbReference>
<keyword evidence="11" id="KW-0784">Thiamine biosynthesis</keyword>
<evidence type="ECO:0000256" key="10">
    <source>
        <dbReference type="ARBA" id="ARBA00022842"/>
    </source>
</evidence>
<evidence type="ECO:0000256" key="2">
    <source>
        <dbReference type="ARBA" id="ARBA00001946"/>
    </source>
</evidence>
<keyword evidence="7" id="KW-0547">Nucleotide-binding</keyword>
<reference evidence="13" key="2">
    <citation type="submission" date="2015-02" db="EMBL/GenBank/DDBJ databases">
        <authorList>
            <person name="Chooi Y.-H."/>
        </authorList>
    </citation>
    <scope>NUCLEOTIDE SEQUENCE</scope>
    <source>
        <tissue evidence="13">Seedling</tissue>
    </source>
</reference>
<dbReference type="GO" id="GO:0004417">
    <property type="term" value="F:hydroxyethylthiazole kinase activity"/>
    <property type="evidence" value="ECO:0007669"/>
    <property type="project" value="UniProtKB-EC"/>
</dbReference>
<gene>
    <name evidence="12" type="ORF">HKW66_Vig0147840</name>
    <name evidence="13" type="ORF">LR48_Vigan10g189800</name>
</gene>
<evidence type="ECO:0000256" key="11">
    <source>
        <dbReference type="ARBA" id="ARBA00022977"/>
    </source>
</evidence>
<dbReference type="OrthoDB" id="4994at2759"/>
<organism evidence="13 14">
    <name type="scientific">Phaseolus angularis</name>
    <name type="common">Azuki bean</name>
    <name type="synonym">Vigna angularis</name>
    <dbReference type="NCBI Taxonomy" id="3914"/>
    <lineage>
        <taxon>Eukaryota</taxon>
        <taxon>Viridiplantae</taxon>
        <taxon>Streptophyta</taxon>
        <taxon>Embryophyta</taxon>
        <taxon>Tracheophyta</taxon>
        <taxon>Spermatophyta</taxon>
        <taxon>Magnoliopsida</taxon>
        <taxon>eudicotyledons</taxon>
        <taxon>Gunneridae</taxon>
        <taxon>Pentapetalae</taxon>
        <taxon>rosids</taxon>
        <taxon>fabids</taxon>
        <taxon>Fabales</taxon>
        <taxon>Fabaceae</taxon>
        <taxon>Papilionoideae</taxon>
        <taxon>50 kb inversion clade</taxon>
        <taxon>NPAAA clade</taxon>
        <taxon>indigoferoid/millettioid clade</taxon>
        <taxon>Phaseoleae</taxon>
        <taxon>Vigna</taxon>
    </lineage>
</organism>
<comment type="pathway">
    <text evidence="3">Cofactor biosynthesis; thiamine diphosphate biosynthesis; 4-methyl-5-(2-phosphoethyl)-thiazole from 5-(2-hydroxyethyl)-4-methylthiazole: step 1/1.</text>
</comment>
<dbReference type="InterPro" id="IPR029056">
    <property type="entry name" value="Ribokinase-like"/>
</dbReference>
<evidence type="ECO:0000256" key="5">
    <source>
        <dbReference type="ARBA" id="ARBA00022679"/>
    </source>
</evidence>
<keyword evidence="6" id="KW-0479">Metal-binding</keyword>
<protein>
    <recommendedName>
        <fullName evidence="4">hydroxyethylthiazole kinase</fullName>
        <ecNumber evidence="4">2.7.1.50</ecNumber>
    </recommendedName>
</protein>
<dbReference type="EMBL" id="CM003380">
    <property type="protein sequence ID" value="KOM56006.1"/>
    <property type="molecule type" value="Genomic_DNA"/>
</dbReference>
<keyword evidence="9" id="KW-0067">ATP-binding</keyword>
<keyword evidence="10" id="KW-0460">Magnesium</keyword>
<evidence type="ECO:0000256" key="4">
    <source>
        <dbReference type="ARBA" id="ARBA00012129"/>
    </source>
</evidence>
<dbReference type="Gene3D" id="3.40.1190.20">
    <property type="match status" value="1"/>
</dbReference>
<keyword evidence="8 12" id="KW-0418">Kinase</keyword>
<reference evidence="14" key="1">
    <citation type="journal article" date="2015" name="Proc. Natl. Acad. Sci. U.S.A.">
        <title>Genome sequencing of adzuki bean (Vigna angularis) provides insight into high starch and low fat accumulation and domestication.</title>
        <authorList>
            <person name="Yang K."/>
            <person name="Tian Z."/>
            <person name="Chen C."/>
            <person name="Luo L."/>
            <person name="Zhao B."/>
            <person name="Wang Z."/>
            <person name="Yu L."/>
            <person name="Li Y."/>
            <person name="Sun Y."/>
            <person name="Li W."/>
            <person name="Chen Y."/>
            <person name="Li Y."/>
            <person name="Zhang Y."/>
            <person name="Ai D."/>
            <person name="Zhao J."/>
            <person name="Shang C."/>
            <person name="Ma Y."/>
            <person name="Wu B."/>
            <person name="Wang M."/>
            <person name="Gao L."/>
            <person name="Sun D."/>
            <person name="Zhang P."/>
            <person name="Guo F."/>
            <person name="Wang W."/>
            <person name="Li Y."/>
            <person name="Wang J."/>
            <person name="Varshney R.K."/>
            <person name="Wang J."/>
            <person name="Ling H.Q."/>
            <person name="Wan P."/>
        </authorList>
    </citation>
    <scope>NUCLEOTIDE SEQUENCE</scope>
    <source>
        <strain evidence="14">cv. Jingnong 6</strain>
    </source>
</reference>
<keyword evidence="5" id="KW-0808">Transferase</keyword>
<dbReference type="EC" id="2.7.1.50" evidence="4"/>
<dbReference type="KEGG" id="var:108344412"/>
<dbReference type="InterPro" id="IPR000417">
    <property type="entry name" value="Hyethyz_kinase"/>
</dbReference>
<dbReference type="GO" id="GO:0009229">
    <property type="term" value="P:thiamine diphosphate biosynthetic process"/>
    <property type="evidence" value="ECO:0007669"/>
    <property type="project" value="UniProtKB-UniPathway"/>
</dbReference>
<dbReference type="STRING" id="3914.A0A0L9VLT4"/>
<dbReference type="Pfam" id="PF02110">
    <property type="entry name" value="HK"/>
    <property type="match status" value="1"/>
</dbReference>
<evidence type="ECO:0000313" key="12">
    <source>
        <dbReference type="EMBL" id="KAG2384452.1"/>
    </source>
</evidence>
<proteinExistence type="predicted"/>
<dbReference type="Proteomes" id="UP000743370">
    <property type="component" value="Unassembled WGS sequence"/>
</dbReference>
<accession>A0A0L9VLT4</accession>
<dbReference type="GO" id="GO:0005524">
    <property type="term" value="F:ATP binding"/>
    <property type="evidence" value="ECO:0007669"/>
    <property type="project" value="UniProtKB-KW"/>
</dbReference>
<reference evidence="12 15" key="3">
    <citation type="submission" date="2020-05" db="EMBL/GenBank/DDBJ databases">
        <title>Vigna angularis (adzuki bean) Var. LongXiaoDou No. 4 denovo assembly.</title>
        <authorList>
            <person name="Xiang H."/>
        </authorList>
    </citation>
    <scope>NUCLEOTIDE SEQUENCE [LARGE SCALE GENOMIC DNA]</scope>
    <source>
        <tissue evidence="12">Leaf</tissue>
    </source>
</reference>
<dbReference type="UniPathway" id="UPA00060">
    <property type="reaction ID" value="UER00139"/>
</dbReference>
<dbReference type="Proteomes" id="UP000053144">
    <property type="component" value="Chromosome 10"/>
</dbReference>
<dbReference type="PRINTS" id="PR01099">
    <property type="entry name" value="HYETHTZKNASE"/>
</dbReference>
<comment type="catalytic activity">
    <reaction evidence="1">
        <text>5-(2-hydroxyethyl)-4-methylthiazole + ATP = 4-methyl-5-(2-phosphooxyethyl)-thiazole + ADP + H(+)</text>
        <dbReference type="Rhea" id="RHEA:24212"/>
        <dbReference type="ChEBI" id="CHEBI:15378"/>
        <dbReference type="ChEBI" id="CHEBI:17957"/>
        <dbReference type="ChEBI" id="CHEBI:30616"/>
        <dbReference type="ChEBI" id="CHEBI:58296"/>
        <dbReference type="ChEBI" id="CHEBI:456216"/>
        <dbReference type="EC" id="2.7.1.50"/>
    </reaction>
</comment>
<name>A0A0L9VLT4_PHAAN</name>
<evidence type="ECO:0000256" key="6">
    <source>
        <dbReference type="ARBA" id="ARBA00022723"/>
    </source>
</evidence>
<dbReference type="AlphaFoldDB" id="A0A0L9VLT4"/>
<dbReference type="GO" id="GO:0000287">
    <property type="term" value="F:magnesium ion binding"/>
    <property type="evidence" value="ECO:0007669"/>
    <property type="project" value="InterPro"/>
</dbReference>
<comment type="cofactor">
    <cofactor evidence="2">
        <name>Mg(2+)</name>
        <dbReference type="ChEBI" id="CHEBI:18420"/>
    </cofactor>
</comment>
<evidence type="ECO:0000256" key="8">
    <source>
        <dbReference type="ARBA" id="ARBA00022777"/>
    </source>
</evidence>
<dbReference type="EMBL" id="JABFOF010000008">
    <property type="protein sequence ID" value="KAG2384452.1"/>
    <property type="molecule type" value="Genomic_DNA"/>
</dbReference>